<feature type="transmembrane region" description="Helical" evidence="6">
    <location>
        <begin position="347"/>
        <end position="363"/>
    </location>
</feature>
<dbReference type="Proteomes" id="UP000707477">
    <property type="component" value="Unassembled WGS sequence"/>
</dbReference>
<keyword evidence="4 6" id="KW-1133">Transmembrane helix</keyword>
<dbReference type="InterPro" id="IPR050833">
    <property type="entry name" value="Poly_Biosynth_Transport"/>
</dbReference>
<dbReference type="RefSeq" id="WP_168848773.1">
    <property type="nucleotide sequence ID" value="NZ_JAAVSD010000002.1"/>
</dbReference>
<feature type="transmembrane region" description="Helical" evidence="6">
    <location>
        <begin position="128"/>
        <end position="146"/>
    </location>
</feature>
<keyword evidence="3 6" id="KW-0812">Transmembrane</keyword>
<dbReference type="PANTHER" id="PTHR30250">
    <property type="entry name" value="PST FAMILY PREDICTED COLANIC ACID TRANSPORTER"/>
    <property type="match status" value="1"/>
</dbReference>
<keyword evidence="5 6" id="KW-0472">Membrane</keyword>
<organism evidence="7 8">
    <name type="scientific">Levilactobacillus tujiorum</name>
    <dbReference type="NCBI Taxonomy" id="2912243"/>
    <lineage>
        <taxon>Bacteria</taxon>
        <taxon>Bacillati</taxon>
        <taxon>Bacillota</taxon>
        <taxon>Bacilli</taxon>
        <taxon>Lactobacillales</taxon>
        <taxon>Lactobacillaceae</taxon>
        <taxon>Levilactobacillus</taxon>
    </lineage>
</organism>
<gene>
    <name evidence="7" type="ORF">HEQ44_00945</name>
</gene>
<dbReference type="PANTHER" id="PTHR30250:SF26">
    <property type="entry name" value="PSMA PROTEIN"/>
    <property type="match status" value="1"/>
</dbReference>
<evidence type="ECO:0008006" key="9">
    <source>
        <dbReference type="Google" id="ProtNLM"/>
    </source>
</evidence>
<sequence length="514" mass="57264">MNNNLNRTKAASVNAVTMLITQLIGLFLKFGVQTALIHELAQDFVGLNGLFANIVSLLNFADLGIGTAITVALYKPIAENDIDKLRALIGLYKKAYAGIIVLITSLGLLTAPFIHLFIKNTNFSELEILWWFLLYLCSTVATYFSAHKRSFLMAAQRGYLNSLNDFLFKGAQQVLQIVILVLFHSYLWFLVVQAGMAVISNLQLSRMAGRRYPEVFEHQSHHLSLKIDHRTQTSIRKNVVGAISSKIGEIVVFGTDNILLSMFSGLVAVAKYSNYMLIVQGISSLFSQVLASLVGSIGNLHVTTAVSRQKVVLYRVIYLNALINLFVSVGLAFAFHSFINIWAGHNYLLSTTVTIGIVVNYSINQSRFGIQNFISGMGLYWSLRWKSVIEAIVNLVLSLTFVGAAHMGVLGVVAGTLGSNLMINLLWEPYIVFHDGFHESMGNYIVRYLIYEVPIIFVIIGLVMLAASFELGLVELIMSAIVVECAALFLFFALTFRTKEFNYFWRLVVGYLKK</sequence>
<evidence type="ECO:0000256" key="1">
    <source>
        <dbReference type="ARBA" id="ARBA00004651"/>
    </source>
</evidence>
<name>A0ABX1L149_9LACO</name>
<evidence type="ECO:0000256" key="3">
    <source>
        <dbReference type="ARBA" id="ARBA00022692"/>
    </source>
</evidence>
<evidence type="ECO:0000313" key="8">
    <source>
        <dbReference type="Proteomes" id="UP000707477"/>
    </source>
</evidence>
<feature type="transmembrane region" description="Helical" evidence="6">
    <location>
        <begin position="186"/>
        <end position="204"/>
    </location>
</feature>
<evidence type="ECO:0000256" key="2">
    <source>
        <dbReference type="ARBA" id="ARBA00022475"/>
    </source>
</evidence>
<comment type="subcellular location">
    <subcellularLocation>
        <location evidence="1">Cell membrane</location>
        <topology evidence="1">Multi-pass membrane protein</topology>
    </subcellularLocation>
</comment>
<evidence type="ECO:0000313" key="7">
    <source>
        <dbReference type="EMBL" id="NLR28752.1"/>
    </source>
</evidence>
<feature type="transmembrane region" description="Helical" evidence="6">
    <location>
        <begin position="473"/>
        <end position="496"/>
    </location>
</feature>
<evidence type="ECO:0000256" key="5">
    <source>
        <dbReference type="ARBA" id="ARBA00023136"/>
    </source>
</evidence>
<evidence type="ECO:0000256" key="6">
    <source>
        <dbReference type="SAM" id="Phobius"/>
    </source>
</evidence>
<feature type="transmembrane region" description="Helical" evidence="6">
    <location>
        <begin position="50"/>
        <end position="74"/>
    </location>
</feature>
<feature type="transmembrane region" description="Helical" evidence="6">
    <location>
        <begin position="312"/>
        <end position="335"/>
    </location>
</feature>
<proteinExistence type="predicted"/>
<protein>
    <recommendedName>
        <fullName evidence="9">Transporter</fullName>
    </recommendedName>
</protein>
<feature type="transmembrane region" description="Helical" evidence="6">
    <location>
        <begin position="448"/>
        <end position="467"/>
    </location>
</feature>
<keyword evidence="2" id="KW-1003">Cell membrane</keyword>
<comment type="caution">
    <text evidence="7">The sequence shown here is derived from an EMBL/GenBank/DDBJ whole genome shotgun (WGS) entry which is preliminary data.</text>
</comment>
<feature type="transmembrane region" description="Helical" evidence="6">
    <location>
        <begin position="12"/>
        <end position="30"/>
    </location>
</feature>
<dbReference type="EMBL" id="JAAVSD010000002">
    <property type="protein sequence ID" value="NLR28752.1"/>
    <property type="molecule type" value="Genomic_DNA"/>
</dbReference>
<feature type="transmembrane region" description="Helical" evidence="6">
    <location>
        <begin position="95"/>
        <end position="116"/>
    </location>
</feature>
<feature type="transmembrane region" description="Helical" evidence="6">
    <location>
        <begin position="275"/>
        <end position="300"/>
    </location>
</feature>
<keyword evidence="8" id="KW-1185">Reference proteome</keyword>
<evidence type="ECO:0000256" key="4">
    <source>
        <dbReference type="ARBA" id="ARBA00022989"/>
    </source>
</evidence>
<reference evidence="7 8" key="1">
    <citation type="submission" date="2020-03" db="EMBL/GenBank/DDBJ databases">
        <authorList>
            <person name="Zhang Z."/>
            <person name="Guo Z."/>
            <person name="Hou Q."/>
            <person name="Shen X."/>
        </authorList>
    </citation>
    <scope>NUCLEOTIDE SEQUENCE [LARGE SCALE GENOMIC DNA]</scope>
    <source>
        <strain evidence="7 8">HBUAS51329</strain>
    </source>
</reference>
<accession>A0ABX1L149</accession>